<dbReference type="RefSeq" id="WP_132706636.1">
    <property type="nucleotide sequence ID" value="NZ_JACIGF010000001.1"/>
</dbReference>
<dbReference type="GO" id="GO:0004656">
    <property type="term" value="F:procollagen-proline 4-dioxygenase activity"/>
    <property type="evidence" value="ECO:0007669"/>
    <property type="project" value="TreeGrafter"/>
</dbReference>
<gene>
    <name evidence="8" type="ORF">EV659_101199</name>
</gene>
<dbReference type="Proteomes" id="UP000295399">
    <property type="component" value="Unassembled WGS sequence"/>
</dbReference>
<keyword evidence="6" id="KW-0408">Iron</keyword>
<dbReference type="InterPro" id="IPR005123">
    <property type="entry name" value="Oxoglu/Fe-dep_dioxygenase_dom"/>
</dbReference>
<dbReference type="PANTHER" id="PTHR10869:SF246">
    <property type="entry name" value="TRANSMEMBRANE PROLYL 4-HYDROXYLASE"/>
    <property type="match status" value="1"/>
</dbReference>
<dbReference type="EMBL" id="SLXO01000001">
    <property type="protein sequence ID" value="TCP38300.1"/>
    <property type="molecule type" value="Genomic_DNA"/>
</dbReference>
<dbReference type="InterPro" id="IPR006620">
    <property type="entry name" value="Pro_4_hyd_alph"/>
</dbReference>
<evidence type="ECO:0000256" key="4">
    <source>
        <dbReference type="ARBA" id="ARBA00022964"/>
    </source>
</evidence>
<organism evidence="8 9">
    <name type="scientific">Rhodothalassium salexigens DSM 2132</name>
    <dbReference type="NCBI Taxonomy" id="1188247"/>
    <lineage>
        <taxon>Bacteria</taxon>
        <taxon>Pseudomonadati</taxon>
        <taxon>Pseudomonadota</taxon>
        <taxon>Alphaproteobacteria</taxon>
        <taxon>Rhodothalassiales</taxon>
        <taxon>Rhodothalassiaceae</taxon>
        <taxon>Rhodothalassium</taxon>
    </lineage>
</organism>
<proteinExistence type="predicted"/>
<keyword evidence="2" id="KW-0479">Metal-binding</keyword>
<keyword evidence="3" id="KW-0847">Vitamin C</keyword>
<name>A0A4R2PR49_RHOSA</name>
<dbReference type="GO" id="GO:0031418">
    <property type="term" value="F:L-ascorbic acid binding"/>
    <property type="evidence" value="ECO:0007669"/>
    <property type="project" value="UniProtKB-KW"/>
</dbReference>
<dbReference type="PROSITE" id="PS51471">
    <property type="entry name" value="FE2OG_OXY"/>
    <property type="match status" value="1"/>
</dbReference>
<dbReference type="InterPro" id="IPR045054">
    <property type="entry name" value="P4HA-like"/>
</dbReference>
<dbReference type="AlphaFoldDB" id="A0A4R2PR49"/>
<evidence type="ECO:0000256" key="6">
    <source>
        <dbReference type="ARBA" id="ARBA00023004"/>
    </source>
</evidence>
<keyword evidence="4" id="KW-0223">Dioxygenase</keyword>
<dbReference type="GO" id="GO:0005506">
    <property type="term" value="F:iron ion binding"/>
    <property type="evidence" value="ECO:0007669"/>
    <property type="project" value="InterPro"/>
</dbReference>
<keyword evidence="9" id="KW-1185">Reference proteome</keyword>
<keyword evidence="5" id="KW-0560">Oxidoreductase</keyword>
<dbReference type="PANTHER" id="PTHR10869">
    <property type="entry name" value="PROLYL 4-HYDROXYLASE ALPHA SUBUNIT"/>
    <property type="match status" value="1"/>
</dbReference>
<dbReference type="Pfam" id="PF13640">
    <property type="entry name" value="2OG-FeII_Oxy_3"/>
    <property type="match status" value="1"/>
</dbReference>
<evidence type="ECO:0000313" key="9">
    <source>
        <dbReference type="Proteomes" id="UP000295399"/>
    </source>
</evidence>
<evidence type="ECO:0000256" key="2">
    <source>
        <dbReference type="ARBA" id="ARBA00022723"/>
    </source>
</evidence>
<dbReference type="Gene3D" id="2.60.120.620">
    <property type="entry name" value="q2cbj1_9rhob like domain"/>
    <property type="match status" value="1"/>
</dbReference>
<evidence type="ECO:0000313" key="8">
    <source>
        <dbReference type="EMBL" id="TCP38300.1"/>
    </source>
</evidence>
<evidence type="ECO:0000259" key="7">
    <source>
        <dbReference type="PROSITE" id="PS51471"/>
    </source>
</evidence>
<evidence type="ECO:0000256" key="5">
    <source>
        <dbReference type="ARBA" id="ARBA00023002"/>
    </source>
</evidence>
<evidence type="ECO:0000256" key="3">
    <source>
        <dbReference type="ARBA" id="ARBA00022896"/>
    </source>
</evidence>
<accession>A0A4R2PR49</accession>
<dbReference type="InterPro" id="IPR044862">
    <property type="entry name" value="Pro_4_hyd_alph_FE2OG_OXY"/>
</dbReference>
<reference evidence="8 9" key="1">
    <citation type="submission" date="2019-03" db="EMBL/GenBank/DDBJ databases">
        <title>Genomic Encyclopedia of Type Strains, Phase IV (KMG-IV): sequencing the most valuable type-strain genomes for metagenomic binning, comparative biology and taxonomic classification.</title>
        <authorList>
            <person name="Goeker M."/>
        </authorList>
    </citation>
    <scope>NUCLEOTIDE SEQUENCE [LARGE SCALE GENOMIC DNA]</scope>
    <source>
        <strain evidence="8 9">DSM 2132</strain>
    </source>
</reference>
<comment type="caution">
    <text evidence="8">The sequence shown here is derived from an EMBL/GenBank/DDBJ whole genome shotgun (WGS) entry which is preliminary data.</text>
</comment>
<feature type="domain" description="Fe2OG dioxygenase" evidence="7">
    <location>
        <begin position="98"/>
        <end position="208"/>
    </location>
</feature>
<comment type="cofactor">
    <cofactor evidence="1">
        <name>L-ascorbate</name>
        <dbReference type="ChEBI" id="CHEBI:38290"/>
    </cofactor>
</comment>
<dbReference type="SMART" id="SM00702">
    <property type="entry name" value="P4Hc"/>
    <property type="match status" value="1"/>
</dbReference>
<dbReference type="OrthoDB" id="269774at2"/>
<evidence type="ECO:0000256" key="1">
    <source>
        <dbReference type="ARBA" id="ARBA00001961"/>
    </source>
</evidence>
<sequence length="224" mass="24139">MALTLSGDPAAAERAGGTILHTDPLVFVIDDFLSAEACAALIALGGAGMQRATVAGLQEDVRHDSRTNSVHYIRDGDSAEAGRLRDRVTALAGLPPIHAEPLQLIHYAPGTEYKAHYDSFDPFTALGRRYWTAGGQRLMTGLAYLNEVAAGGATAFPLLDLEVAPRPGRLLMFQLCHDDTVLPHDHAFHAGCPVTEGEKWAVNIWMRQAPFTDYVPAPDTVDIP</sequence>
<protein>
    <submittedName>
        <fullName evidence="8">Prolyl 4-hydroxylase</fullName>
    </submittedName>
</protein>
<dbReference type="InParanoid" id="A0A4R2PR49"/>